<dbReference type="PROSITE" id="PS00028">
    <property type="entry name" value="ZINC_FINGER_C2H2_1"/>
    <property type="match status" value="1"/>
</dbReference>
<dbReference type="AlphaFoldDB" id="A0A9P0P1N1"/>
<name>A0A9P0P1N1_ACAOB</name>
<gene>
    <name evidence="2" type="ORF">ACAOBT_LOCUS6709</name>
</gene>
<accession>A0A9P0P1N1</accession>
<dbReference type="InterPro" id="IPR013087">
    <property type="entry name" value="Znf_C2H2_type"/>
</dbReference>
<evidence type="ECO:0000313" key="3">
    <source>
        <dbReference type="Proteomes" id="UP001152888"/>
    </source>
</evidence>
<keyword evidence="3" id="KW-1185">Reference proteome</keyword>
<protein>
    <recommendedName>
        <fullName evidence="1">C2H2-type domain-containing protein</fullName>
    </recommendedName>
</protein>
<proteinExistence type="predicted"/>
<organism evidence="2 3">
    <name type="scientific">Acanthoscelides obtectus</name>
    <name type="common">Bean weevil</name>
    <name type="synonym">Bruchus obtectus</name>
    <dbReference type="NCBI Taxonomy" id="200917"/>
    <lineage>
        <taxon>Eukaryota</taxon>
        <taxon>Metazoa</taxon>
        <taxon>Ecdysozoa</taxon>
        <taxon>Arthropoda</taxon>
        <taxon>Hexapoda</taxon>
        <taxon>Insecta</taxon>
        <taxon>Pterygota</taxon>
        <taxon>Neoptera</taxon>
        <taxon>Endopterygota</taxon>
        <taxon>Coleoptera</taxon>
        <taxon>Polyphaga</taxon>
        <taxon>Cucujiformia</taxon>
        <taxon>Chrysomeloidea</taxon>
        <taxon>Chrysomelidae</taxon>
        <taxon>Bruchinae</taxon>
        <taxon>Bruchini</taxon>
        <taxon>Acanthoscelides</taxon>
    </lineage>
</organism>
<feature type="domain" description="C2H2-type" evidence="1">
    <location>
        <begin position="221"/>
        <end position="242"/>
    </location>
</feature>
<sequence length="255" mass="29159">MFKKQKPKNLLNSKNFLVQMTQSNTESEMLKEKIKVENDFDSKKFKVIQTTSGFLKDEYGQYFEPDAAGCASDRFYDLYGTMPNFDSTEGTREGALKMQDEKVELQKDIDNRYNDTECPNELIIKSENAESGVINEENIEIFSNSIAVDHNFDNSWIKCEAVEELKLENESCGITETTEDYNIKDEDADFTASVSSETYECTQSTAQDETVINGSCKLFVCIHCNETFRLKRALDNHIAMKHPEHISLVSSKIHE</sequence>
<comment type="caution">
    <text evidence="2">The sequence shown here is derived from an EMBL/GenBank/DDBJ whole genome shotgun (WGS) entry which is preliminary data.</text>
</comment>
<reference evidence="2" key="1">
    <citation type="submission" date="2022-03" db="EMBL/GenBank/DDBJ databases">
        <authorList>
            <person name="Sayadi A."/>
        </authorList>
    </citation>
    <scope>NUCLEOTIDE SEQUENCE</scope>
</reference>
<dbReference type="Proteomes" id="UP001152888">
    <property type="component" value="Unassembled WGS sequence"/>
</dbReference>
<evidence type="ECO:0000259" key="1">
    <source>
        <dbReference type="PROSITE" id="PS00028"/>
    </source>
</evidence>
<dbReference type="EMBL" id="CAKOFQ010006731">
    <property type="protein sequence ID" value="CAH1966209.1"/>
    <property type="molecule type" value="Genomic_DNA"/>
</dbReference>
<evidence type="ECO:0000313" key="2">
    <source>
        <dbReference type="EMBL" id="CAH1966209.1"/>
    </source>
</evidence>